<feature type="transmembrane region" description="Helical" evidence="6">
    <location>
        <begin position="6"/>
        <end position="27"/>
    </location>
</feature>
<dbReference type="Proteomes" id="UP000048984">
    <property type="component" value="Unassembled WGS sequence"/>
</dbReference>
<reference evidence="8 9" key="2">
    <citation type="submission" date="2015-10" db="EMBL/GenBank/DDBJ databases">
        <title>Draft Genome Sequence of Prosthecomicrobium hirschii ATCC 27832.</title>
        <authorList>
            <person name="Daniel J."/>
            <person name="Givan S.A."/>
            <person name="Brun Y.V."/>
            <person name="Brown P.J."/>
        </authorList>
    </citation>
    <scope>NUCLEOTIDE SEQUENCE [LARGE SCALE GENOMIC DNA]</scope>
    <source>
        <strain evidence="8 9">16</strain>
    </source>
</reference>
<feature type="transmembrane region" description="Helical" evidence="6">
    <location>
        <begin position="265"/>
        <end position="291"/>
    </location>
</feature>
<protein>
    <submittedName>
        <fullName evidence="8">Pilus assembly protein</fullName>
    </submittedName>
</protein>
<dbReference type="InterPro" id="IPR018076">
    <property type="entry name" value="T2SS_GspF_dom"/>
</dbReference>
<evidence type="ECO:0000256" key="6">
    <source>
        <dbReference type="SAM" id="Phobius"/>
    </source>
</evidence>
<evidence type="ECO:0000256" key="1">
    <source>
        <dbReference type="ARBA" id="ARBA00004651"/>
    </source>
</evidence>
<accession>A0A0N8GFE6</accession>
<name>A0A0N8GFE6_9HYPH</name>
<evidence type="ECO:0000313" key="9">
    <source>
        <dbReference type="Proteomes" id="UP000048984"/>
    </source>
</evidence>
<evidence type="ECO:0000256" key="2">
    <source>
        <dbReference type="ARBA" id="ARBA00022475"/>
    </source>
</evidence>
<dbReference type="PANTHER" id="PTHR35007:SF1">
    <property type="entry name" value="PILUS ASSEMBLY PROTEIN"/>
    <property type="match status" value="1"/>
</dbReference>
<dbReference type="InterPro" id="IPR042094">
    <property type="entry name" value="T2SS_GspF_sf"/>
</dbReference>
<comment type="caution">
    <text evidence="8">The sequence shown here is derived from an EMBL/GenBank/DDBJ whole genome shotgun (WGS) entry which is preliminary data.</text>
</comment>
<dbReference type="PANTHER" id="PTHR35007">
    <property type="entry name" value="INTEGRAL MEMBRANE PROTEIN-RELATED"/>
    <property type="match status" value="1"/>
</dbReference>
<dbReference type="Gene3D" id="1.20.81.30">
    <property type="entry name" value="Type II secretion system (T2SS), domain F"/>
    <property type="match status" value="1"/>
</dbReference>
<feature type="transmembrane region" description="Helical" evidence="6">
    <location>
        <begin position="106"/>
        <end position="124"/>
    </location>
</feature>
<keyword evidence="3 6" id="KW-0812">Transmembrane</keyword>
<keyword evidence="2" id="KW-1003">Cell membrane</keyword>
<evidence type="ECO:0000256" key="5">
    <source>
        <dbReference type="ARBA" id="ARBA00023136"/>
    </source>
</evidence>
<organism evidence="8 9">
    <name type="scientific">Prosthecodimorpha hirschii</name>
    <dbReference type="NCBI Taxonomy" id="665126"/>
    <lineage>
        <taxon>Bacteria</taxon>
        <taxon>Pseudomonadati</taxon>
        <taxon>Pseudomonadota</taxon>
        <taxon>Alphaproteobacteria</taxon>
        <taxon>Hyphomicrobiales</taxon>
        <taxon>Ancalomicrobiaceae</taxon>
        <taxon>Prosthecodimorpha</taxon>
    </lineage>
</organism>
<evidence type="ECO:0000313" key="8">
    <source>
        <dbReference type="EMBL" id="KPL54105.1"/>
    </source>
</evidence>
<dbReference type="STRING" id="665126.ABB55_19355"/>
<evidence type="ECO:0000259" key="7">
    <source>
        <dbReference type="Pfam" id="PF00482"/>
    </source>
</evidence>
<dbReference type="Pfam" id="PF00482">
    <property type="entry name" value="T2SSF"/>
    <property type="match status" value="1"/>
</dbReference>
<feature type="domain" description="Type II secretion system protein GspF" evidence="7">
    <location>
        <begin position="167"/>
        <end position="290"/>
    </location>
</feature>
<evidence type="ECO:0000256" key="4">
    <source>
        <dbReference type="ARBA" id="ARBA00022989"/>
    </source>
</evidence>
<comment type="subcellular location">
    <subcellularLocation>
        <location evidence="1">Cell membrane</location>
        <topology evidence="1">Multi-pass membrane protein</topology>
    </subcellularLocation>
</comment>
<feature type="transmembrane region" description="Helical" evidence="6">
    <location>
        <begin position="130"/>
        <end position="147"/>
    </location>
</feature>
<dbReference type="GO" id="GO:0005886">
    <property type="term" value="C:plasma membrane"/>
    <property type="evidence" value="ECO:0007669"/>
    <property type="project" value="UniProtKB-SubCell"/>
</dbReference>
<dbReference type="EMBL" id="LJYW01000001">
    <property type="protein sequence ID" value="KPL54105.1"/>
    <property type="molecule type" value="Genomic_DNA"/>
</dbReference>
<feature type="transmembrane region" description="Helical" evidence="6">
    <location>
        <begin position="297"/>
        <end position="320"/>
    </location>
</feature>
<dbReference type="AlphaFoldDB" id="A0A0N8GFE6"/>
<keyword evidence="9" id="KW-1185">Reference proteome</keyword>
<reference evidence="8 9" key="1">
    <citation type="submission" date="2015-09" db="EMBL/GenBank/DDBJ databases">
        <authorList>
            <consortium name="Swine Surveillance"/>
        </authorList>
    </citation>
    <scope>NUCLEOTIDE SEQUENCE [LARGE SCALE GENOMIC DNA]</scope>
    <source>
        <strain evidence="8 9">16</strain>
    </source>
</reference>
<keyword evidence="5 6" id="KW-0472">Membrane</keyword>
<keyword evidence="4 6" id="KW-1133">Transmembrane helix</keyword>
<proteinExistence type="predicted"/>
<dbReference type="OrthoDB" id="9803381at2"/>
<sequence>MFGPTFTILAITVLAMLSAGGIAWALLFSRVQSENLTEKRVGALIDRERVSSEKRIQAEQSQRRRGIQDAIRDFEAKQQAKLKQNASPPLALRLSQAGLKWTKKSFFIFSMLCGLGFVVLSLFIKAKLFIAAGAFIIGAFGFPRWFLAFRRKRRIKQFVDELPNAVDVIVRGIKSGLPLGDCLRIIANESREPVRSEFRQIVEAQHMGVPLGEACQKLFERMPVQEANFFGIVIMIQQKAGGNLSETLGNLSRVLRDRKKMRAKIAAVSMEAKASAGIIGSLPVIVSLLVYVTSPNYISVLFTTTSGNMIVASGLLYMFIGIMVMKKMINFDF</sequence>
<gene>
    <name evidence="8" type="ORF">ABB55_19355</name>
</gene>
<dbReference type="RefSeq" id="WP_054360271.1">
    <property type="nucleotide sequence ID" value="NZ_JAPCYQ010000001.1"/>
</dbReference>
<evidence type="ECO:0000256" key="3">
    <source>
        <dbReference type="ARBA" id="ARBA00022692"/>
    </source>
</evidence>